<reference evidence="7" key="1">
    <citation type="submission" date="2021-02" db="EMBL/GenBank/DDBJ databases">
        <authorList>
            <person name="Nowell W R."/>
        </authorList>
    </citation>
    <scope>NUCLEOTIDE SEQUENCE</scope>
</reference>
<keyword evidence="2" id="KW-0479">Metal-binding</keyword>
<evidence type="ECO:0000256" key="1">
    <source>
        <dbReference type="ARBA" id="ARBA00004123"/>
    </source>
</evidence>
<evidence type="ECO:0000256" key="3">
    <source>
        <dbReference type="ARBA" id="ARBA00022771"/>
    </source>
</evidence>
<sequence length="678" mass="77544">MDTNTNSTISKDQSESIIMINDDANGPPVIKEFFSKLSTNIEKNRRTGSCNVCSLSITDTYKTTSNFLKHLKIKHRLIFDKWKSKQDQVVQETNQPKITIAYNRDNEKYSTSNKRQQLLNNSIIRNLIVNMSLPFSIVDNQSFKHFMLDVDPKYNMINRRDITRNFLPAMHKSCIKKLQEVCNRSNYISLTLDVWSDRRMRSYFGITLHAIVDDHYKTYLLSFERLTGKYSGEKLAAEFDRVTQLYNLKDKLVRIITDNANNNQAAFNHLVLPGFDEYFDDSIDDQSELETNDDDTNNDECDKNRLEIEEVNDDIYGSTLNAPTDQEFLRLPCFIHSLQLVVHDGIKAASGALSSLKKVADLAKLAHTSNSFAERLEEHHYSIPRANSTRWNSQFQTVKKVIGIPFAVLNSILTDLNKNSTILTQGECYATISLVAPTILGILIDLEHELAASNLSLVSLCEALISSIKARFSGLLCHFEIDVPFASYSMSERFSDPIFLVTPVLDARFKFLWLDNLQGMVKLRVIGKIHTAFVRFFSKLNFSLLQKMGADELNIVQQDTSDQPTQKFDPITKRKCLFPYLNDLKKISSDEKEKPKILVDLNAFLWEKSNETNLLFLKKNIYPSLYELGLKYLSVPATSAPIERIFSQSGFVMRPHRASLTSKNVCLLTFLKCNQVLL</sequence>
<dbReference type="PANTHER" id="PTHR46481:SF10">
    <property type="entry name" value="ZINC FINGER BED DOMAIN-CONTAINING PROTEIN 39"/>
    <property type="match status" value="1"/>
</dbReference>
<evidence type="ECO:0000259" key="6">
    <source>
        <dbReference type="Pfam" id="PF05699"/>
    </source>
</evidence>
<dbReference type="Pfam" id="PF05699">
    <property type="entry name" value="Dimer_Tnp_hAT"/>
    <property type="match status" value="1"/>
</dbReference>
<dbReference type="EMBL" id="CAJNRF010012125">
    <property type="protein sequence ID" value="CAF2137788.1"/>
    <property type="molecule type" value="Genomic_DNA"/>
</dbReference>
<evidence type="ECO:0000256" key="2">
    <source>
        <dbReference type="ARBA" id="ARBA00022723"/>
    </source>
</evidence>
<keyword evidence="3" id="KW-0863">Zinc-finger</keyword>
<keyword evidence="5" id="KW-0539">Nucleus</keyword>
<name>A0A816WRS3_9BILA</name>
<dbReference type="InterPro" id="IPR052035">
    <property type="entry name" value="ZnF_BED_domain_contain"/>
</dbReference>
<dbReference type="InterPro" id="IPR008906">
    <property type="entry name" value="HATC_C_dom"/>
</dbReference>
<organism evidence="7 8">
    <name type="scientific">Rotaria magnacalcarata</name>
    <dbReference type="NCBI Taxonomy" id="392030"/>
    <lineage>
        <taxon>Eukaryota</taxon>
        <taxon>Metazoa</taxon>
        <taxon>Spiralia</taxon>
        <taxon>Gnathifera</taxon>
        <taxon>Rotifera</taxon>
        <taxon>Eurotatoria</taxon>
        <taxon>Bdelloidea</taxon>
        <taxon>Philodinida</taxon>
        <taxon>Philodinidae</taxon>
        <taxon>Rotaria</taxon>
    </lineage>
</organism>
<dbReference type="GO" id="GO:0008270">
    <property type="term" value="F:zinc ion binding"/>
    <property type="evidence" value="ECO:0007669"/>
    <property type="project" value="UniProtKB-KW"/>
</dbReference>
<dbReference type="AlphaFoldDB" id="A0A816WRS3"/>
<keyword evidence="4" id="KW-0862">Zinc</keyword>
<evidence type="ECO:0000256" key="5">
    <source>
        <dbReference type="ARBA" id="ARBA00023242"/>
    </source>
</evidence>
<feature type="domain" description="HAT C-terminal dimerisation" evidence="6">
    <location>
        <begin position="611"/>
        <end position="672"/>
    </location>
</feature>
<dbReference type="InterPro" id="IPR012337">
    <property type="entry name" value="RNaseH-like_sf"/>
</dbReference>
<dbReference type="Proteomes" id="UP000663856">
    <property type="component" value="Unassembled WGS sequence"/>
</dbReference>
<evidence type="ECO:0000256" key="4">
    <source>
        <dbReference type="ARBA" id="ARBA00022833"/>
    </source>
</evidence>
<dbReference type="GO" id="GO:0005634">
    <property type="term" value="C:nucleus"/>
    <property type="evidence" value="ECO:0007669"/>
    <property type="project" value="UniProtKB-SubCell"/>
</dbReference>
<evidence type="ECO:0000313" key="8">
    <source>
        <dbReference type="Proteomes" id="UP000663856"/>
    </source>
</evidence>
<dbReference type="PANTHER" id="PTHR46481">
    <property type="entry name" value="ZINC FINGER BED DOMAIN-CONTAINING PROTEIN 4"/>
    <property type="match status" value="1"/>
</dbReference>
<comment type="caution">
    <text evidence="7">The sequence shown here is derived from an EMBL/GenBank/DDBJ whole genome shotgun (WGS) entry which is preliminary data.</text>
</comment>
<comment type="subcellular location">
    <subcellularLocation>
        <location evidence="1">Nucleus</location>
    </subcellularLocation>
</comment>
<gene>
    <name evidence="7" type="ORF">WKI299_LOCUS27702</name>
</gene>
<dbReference type="SUPFAM" id="SSF53098">
    <property type="entry name" value="Ribonuclease H-like"/>
    <property type="match status" value="1"/>
</dbReference>
<dbReference type="GO" id="GO:0046983">
    <property type="term" value="F:protein dimerization activity"/>
    <property type="evidence" value="ECO:0007669"/>
    <property type="project" value="InterPro"/>
</dbReference>
<evidence type="ECO:0000313" key="7">
    <source>
        <dbReference type="EMBL" id="CAF2137788.1"/>
    </source>
</evidence>
<accession>A0A816WRS3</accession>
<protein>
    <recommendedName>
        <fullName evidence="6">HAT C-terminal dimerisation domain-containing protein</fullName>
    </recommendedName>
</protein>
<proteinExistence type="predicted"/>